<keyword evidence="7" id="KW-1185">Reference proteome</keyword>
<dbReference type="KEGG" id="tnl:113508956"/>
<feature type="transmembrane region" description="Helical" evidence="6">
    <location>
        <begin position="168"/>
        <end position="186"/>
    </location>
</feature>
<proteinExistence type="predicted"/>
<keyword evidence="4 6" id="KW-1133">Transmembrane helix</keyword>
<evidence type="ECO:0000256" key="2">
    <source>
        <dbReference type="ARBA" id="ARBA00013977"/>
    </source>
</evidence>
<name>A0A7E5X5S4_TRINI</name>
<dbReference type="GeneID" id="113508956"/>
<evidence type="ECO:0000313" key="7">
    <source>
        <dbReference type="Proteomes" id="UP000322000"/>
    </source>
</evidence>
<feature type="transmembrane region" description="Helical" evidence="6">
    <location>
        <begin position="61"/>
        <end position="82"/>
    </location>
</feature>
<dbReference type="AlphaFoldDB" id="A0A7E5X5S4"/>
<dbReference type="FunCoup" id="A0A7E5X5S4">
    <property type="interactions" value="469"/>
</dbReference>
<comment type="subcellular location">
    <subcellularLocation>
        <location evidence="1">Membrane</location>
        <topology evidence="1">Multi-pass membrane protein</topology>
    </subcellularLocation>
</comment>
<sequence>MRFLKVILSIAIICSAYVGDYVVFRSKYSSSHTFRSLADCSVHATLGFLSSAIFFSHEHSLNIEICVLNVLICTFVSLFIDIDHAFVARSIYLKDMTNLKQRGIFHCTTFWLLITILLLLYSYFQKKINIYLLSFMLILAYSSHHLRDGNRRGLWLYPFGSSPPIDKHLYIFLLTVLPHAFAYLYHTFKGGFVKNFVVYSIV</sequence>
<dbReference type="GO" id="GO:0016020">
    <property type="term" value="C:membrane"/>
    <property type="evidence" value="ECO:0007669"/>
    <property type="project" value="UniProtKB-SubCell"/>
</dbReference>
<accession>A0A7E5X5S4</accession>
<dbReference type="Proteomes" id="UP000322000">
    <property type="component" value="Chromosome 3"/>
</dbReference>
<keyword evidence="5 6" id="KW-0472">Membrane</keyword>
<reference evidence="8" key="1">
    <citation type="submission" date="2025-08" db="UniProtKB">
        <authorList>
            <consortium name="RefSeq"/>
        </authorList>
    </citation>
    <scope>IDENTIFICATION</scope>
</reference>
<evidence type="ECO:0000256" key="4">
    <source>
        <dbReference type="ARBA" id="ARBA00022989"/>
    </source>
</evidence>
<dbReference type="RefSeq" id="XP_026747971.1">
    <property type="nucleotide sequence ID" value="XM_026892170.1"/>
</dbReference>
<dbReference type="Pfam" id="PF04307">
    <property type="entry name" value="YdjM"/>
    <property type="match status" value="1"/>
</dbReference>
<evidence type="ECO:0000256" key="3">
    <source>
        <dbReference type="ARBA" id="ARBA00022692"/>
    </source>
</evidence>
<evidence type="ECO:0000256" key="6">
    <source>
        <dbReference type="SAM" id="Phobius"/>
    </source>
</evidence>
<protein>
    <recommendedName>
        <fullName evidence="2">Transmembrane protein 267</fullName>
    </recommendedName>
</protein>
<feature type="transmembrane region" description="Helical" evidence="6">
    <location>
        <begin position="130"/>
        <end position="147"/>
    </location>
</feature>
<evidence type="ECO:0000313" key="8">
    <source>
        <dbReference type="RefSeq" id="XP_026747971.1"/>
    </source>
</evidence>
<dbReference type="InParanoid" id="A0A7E5X5S4"/>
<dbReference type="PANTHER" id="PTHR13628">
    <property type="entry name" value="TRANSMEMBRANE PROTEIN 267"/>
    <property type="match status" value="1"/>
</dbReference>
<gene>
    <name evidence="8" type="primary">LOC113508956</name>
</gene>
<dbReference type="InterPro" id="IPR007404">
    <property type="entry name" value="YdjM-like"/>
</dbReference>
<feature type="transmembrane region" description="Helical" evidence="6">
    <location>
        <begin position="103"/>
        <end position="124"/>
    </location>
</feature>
<evidence type="ECO:0000256" key="5">
    <source>
        <dbReference type="ARBA" id="ARBA00023136"/>
    </source>
</evidence>
<dbReference type="InterPro" id="IPR026572">
    <property type="entry name" value="TMEM267"/>
</dbReference>
<keyword evidence="3 6" id="KW-0812">Transmembrane</keyword>
<evidence type="ECO:0000256" key="1">
    <source>
        <dbReference type="ARBA" id="ARBA00004141"/>
    </source>
</evidence>
<dbReference type="PANTHER" id="PTHR13628:SF1">
    <property type="entry name" value="TRANSMEMBRANE PROTEIN 267"/>
    <property type="match status" value="1"/>
</dbReference>
<feature type="transmembrane region" description="Helical" evidence="6">
    <location>
        <begin position="36"/>
        <end position="55"/>
    </location>
</feature>
<organism evidence="7 8">
    <name type="scientific">Trichoplusia ni</name>
    <name type="common">Cabbage looper</name>
    <dbReference type="NCBI Taxonomy" id="7111"/>
    <lineage>
        <taxon>Eukaryota</taxon>
        <taxon>Metazoa</taxon>
        <taxon>Ecdysozoa</taxon>
        <taxon>Arthropoda</taxon>
        <taxon>Hexapoda</taxon>
        <taxon>Insecta</taxon>
        <taxon>Pterygota</taxon>
        <taxon>Neoptera</taxon>
        <taxon>Endopterygota</taxon>
        <taxon>Lepidoptera</taxon>
        <taxon>Glossata</taxon>
        <taxon>Ditrysia</taxon>
        <taxon>Noctuoidea</taxon>
        <taxon>Noctuidae</taxon>
        <taxon>Plusiinae</taxon>
        <taxon>Trichoplusia</taxon>
    </lineage>
</organism>
<dbReference type="OrthoDB" id="10014558at2759"/>
<feature type="transmembrane region" description="Helical" evidence="6">
    <location>
        <begin position="6"/>
        <end position="24"/>
    </location>
</feature>